<keyword evidence="12" id="KW-1185">Reference proteome</keyword>
<keyword evidence="6 10" id="KW-0472">Membrane</keyword>
<dbReference type="PANTHER" id="PTHR11616">
    <property type="entry name" value="SODIUM/CHLORIDE DEPENDENT TRANSPORTER"/>
    <property type="match status" value="1"/>
</dbReference>
<evidence type="ECO:0000313" key="11">
    <source>
        <dbReference type="EMBL" id="CAD5122198.1"/>
    </source>
</evidence>
<feature type="transmembrane region" description="Helical" evidence="10">
    <location>
        <begin position="422"/>
        <end position="442"/>
    </location>
</feature>
<feature type="binding site" evidence="8">
    <location>
        <position position="372"/>
    </location>
    <ligand>
        <name>Na(+)</name>
        <dbReference type="ChEBI" id="CHEBI:29101"/>
        <label>1</label>
    </ligand>
</feature>
<feature type="disulfide bond" evidence="9">
    <location>
        <begin position="151"/>
        <end position="160"/>
    </location>
</feature>
<evidence type="ECO:0000256" key="6">
    <source>
        <dbReference type="ARBA" id="ARBA00023136"/>
    </source>
</evidence>
<keyword evidence="7" id="KW-0325">Glycoprotein</keyword>
<name>A0A7I8W217_9ANNE</name>
<dbReference type="GO" id="GO:0005886">
    <property type="term" value="C:plasma membrane"/>
    <property type="evidence" value="ECO:0007669"/>
    <property type="project" value="TreeGrafter"/>
</dbReference>
<feature type="transmembrane region" description="Helical" evidence="10">
    <location>
        <begin position="284"/>
        <end position="304"/>
    </location>
</feature>
<feature type="transmembrane region" description="Helical" evidence="10">
    <location>
        <begin position="255"/>
        <end position="275"/>
    </location>
</feature>
<dbReference type="PANTHER" id="PTHR11616:SF321">
    <property type="entry name" value="SODIUM-DEPENDENT NUTRIENT AMINO ACID TRANSPORTER 1-RELATED"/>
    <property type="match status" value="1"/>
</dbReference>
<dbReference type="SUPFAM" id="SSF161070">
    <property type="entry name" value="SNF-like"/>
    <property type="match status" value="1"/>
</dbReference>
<evidence type="ECO:0000256" key="1">
    <source>
        <dbReference type="ARBA" id="ARBA00004141"/>
    </source>
</evidence>
<evidence type="ECO:0000256" key="7">
    <source>
        <dbReference type="ARBA" id="ARBA00023180"/>
    </source>
</evidence>
<feature type="transmembrane region" description="Helical" evidence="10">
    <location>
        <begin position="468"/>
        <end position="493"/>
    </location>
</feature>
<feature type="transmembrane region" description="Helical" evidence="10">
    <location>
        <begin position="337"/>
        <end position="354"/>
    </location>
</feature>
<keyword evidence="5 10" id="KW-1133">Transmembrane helix</keyword>
<feature type="binding site" evidence="8">
    <location>
        <position position="441"/>
    </location>
    <ligand>
        <name>Na(+)</name>
        <dbReference type="ChEBI" id="CHEBI:29101"/>
        <label>1</label>
    </ligand>
</feature>
<dbReference type="Proteomes" id="UP000549394">
    <property type="component" value="Unassembled WGS sequence"/>
</dbReference>
<keyword evidence="9" id="KW-1015">Disulfide bond</keyword>
<evidence type="ECO:0000256" key="2">
    <source>
        <dbReference type="ARBA" id="ARBA00006459"/>
    </source>
</evidence>
<keyword evidence="8" id="KW-0915">Sodium</keyword>
<reference evidence="11 12" key="1">
    <citation type="submission" date="2020-08" db="EMBL/GenBank/DDBJ databases">
        <authorList>
            <person name="Hejnol A."/>
        </authorList>
    </citation>
    <scope>NUCLEOTIDE SEQUENCE [LARGE SCALE GENOMIC DNA]</scope>
</reference>
<comment type="caution">
    <text evidence="11">The sequence shown here is derived from an EMBL/GenBank/DDBJ whole genome shotgun (WGS) entry which is preliminary data.</text>
</comment>
<dbReference type="GO" id="GO:0046872">
    <property type="term" value="F:metal ion binding"/>
    <property type="evidence" value="ECO:0007669"/>
    <property type="project" value="UniProtKB-KW"/>
</dbReference>
<evidence type="ECO:0000256" key="5">
    <source>
        <dbReference type="ARBA" id="ARBA00022989"/>
    </source>
</evidence>
<dbReference type="InterPro" id="IPR000175">
    <property type="entry name" value="Na/ntran_symport"/>
</dbReference>
<evidence type="ECO:0000256" key="3">
    <source>
        <dbReference type="ARBA" id="ARBA00022448"/>
    </source>
</evidence>
<proteinExistence type="inferred from homology"/>
<comment type="subcellular location">
    <subcellularLocation>
        <location evidence="1">Membrane</location>
        <topology evidence="1">Multi-pass membrane protein</topology>
    </subcellularLocation>
</comment>
<accession>A0A7I8W217</accession>
<dbReference type="PROSITE" id="PS50267">
    <property type="entry name" value="NA_NEUROTRAN_SYMP_3"/>
    <property type="match status" value="1"/>
</dbReference>
<sequence length="597" mass="67420">MLKPSANHPVLSLQDKVGQDFSKDENEERGNWPGRMDFSIACLVSTIGLGNVWKFPYLCSKHGAGTFIFASGVFLIVLGMPLFLLETSCGQYTSQGVMSCWEYAPILNGIGISMIAVSAMLVMYYNTLLSNALWHVFYAIIHSGDKNWLNCDNEWNTPYCSGLIEKETAELCEASANKSVFNTSIDYANGICMGSRLLTFGGKTSLYHNVPVGRYVNSSNPTQKSKNIWFLPTEEFFFNRSKHVNNHNMENFGTLQWEMVLSLFAVWSIIFLVLMKGIRVYGKVAYFTIFIKIVLLLLVLIRGLTLDGAKEGLDILSRFDVEELKSASLWGDAAEQIFFSLNIGLGSLISLASYNRFHYNIIKDVMVVPILNFITSIACTLIIYSIIGMFLEEAELQDRDNLMQSGVNLAGMYLVQLMDIYVTKWSALIISLLECLMISYLYGGKKFTEDISVMLGDMRRFPWIPWNILKYLFIVLWSVLTPALALAVFIYGIVQYSKPRYGNYVFSSWVETLGLILGTFPVMVLAIVLFIYLIYYKVTKSSFMAAFKASKYWGPSLTKHRVLIAHSNAFEVDPYKKGIDFSDLLHMQMEKSTASNA</sequence>
<dbReference type="GO" id="GO:0035725">
    <property type="term" value="P:sodium ion transmembrane transport"/>
    <property type="evidence" value="ECO:0007669"/>
    <property type="project" value="TreeGrafter"/>
</dbReference>
<evidence type="ECO:0000256" key="4">
    <source>
        <dbReference type="ARBA" id="ARBA00022692"/>
    </source>
</evidence>
<keyword evidence="8" id="KW-0479">Metal-binding</keyword>
<keyword evidence="4 10" id="KW-0812">Transmembrane</keyword>
<evidence type="ECO:0000256" key="8">
    <source>
        <dbReference type="PIRSR" id="PIRSR600175-1"/>
    </source>
</evidence>
<feature type="transmembrane region" description="Helical" evidence="10">
    <location>
        <begin position="366"/>
        <end position="391"/>
    </location>
</feature>
<feature type="binding site" evidence="8">
    <location>
        <position position="51"/>
    </location>
    <ligand>
        <name>Na(+)</name>
        <dbReference type="ChEBI" id="CHEBI:29101"/>
        <label>1</label>
    </ligand>
</feature>
<organism evidence="11 12">
    <name type="scientific">Dimorphilus gyrociliatus</name>
    <dbReference type="NCBI Taxonomy" id="2664684"/>
    <lineage>
        <taxon>Eukaryota</taxon>
        <taxon>Metazoa</taxon>
        <taxon>Spiralia</taxon>
        <taxon>Lophotrochozoa</taxon>
        <taxon>Annelida</taxon>
        <taxon>Polychaeta</taxon>
        <taxon>Polychaeta incertae sedis</taxon>
        <taxon>Dinophilidae</taxon>
        <taxon>Dimorphilus</taxon>
    </lineage>
</organism>
<gene>
    <name evidence="11" type="ORF">DGYR_LOCUS10038</name>
</gene>
<dbReference type="InterPro" id="IPR037272">
    <property type="entry name" value="SNS_sf"/>
</dbReference>
<dbReference type="PRINTS" id="PR00176">
    <property type="entry name" value="NANEUSMPORT"/>
</dbReference>
<evidence type="ECO:0000256" key="9">
    <source>
        <dbReference type="PIRSR" id="PIRSR600175-2"/>
    </source>
</evidence>
<evidence type="ECO:0000313" key="12">
    <source>
        <dbReference type="Proteomes" id="UP000549394"/>
    </source>
</evidence>
<dbReference type="GO" id="GO:0006865">
    <property type="term" value="P:amino acid transport"/>
    <property type="evidence" value="ECO:0007669"/>
    <property type="project" value="TreeGrafter"/>
</dbReference>
<feature type="transmembrane region" description="Helical" evidence="10">
    <location>
        <begin position="513"/>
        <end position="535"/>
    </location>
</feature>
<feature type="transmembrane region" description="Helical" evidence="10">
    <location>
        <begin position="64"/>
        <end position="85"/>
    </location>
</feature>
<dbReference type="AlphaFoldDB" id="A0A7I8W217"/>
<keyword evidence="3" id="KW-0813">Transport</keyword>
<protein>
    <submittedName>
        <fullName evidence="11">DgyrCDS10644</fullName>
    </submittedName>
</protein>
<feature type="binding site" evidence="8">
    <location>
        <position position="340"/>
    </location>
    <ligand>
        <name>Na(+)</name>
        <dbReference type="ChEBI" id="CHEBI:29101"/>
        <label>1</label>
    </ligand>
</feature>
<dbReference type="Pfam" id="PF00209">
    <property type="entry name" value="SNF"/>
    <property type="match status" value="2"/>
</dbReference>
<feature type="transmembrane region" description="Helical" evidence="10">
    <location>
        <begin position="106"/>
        <end position="125"/>
    </location>
</feature>
<comment type="similarity">
    <text evidence="2">Belongs to the sodium:neurotransmitter symporter (SNF) (TC 2.A.22) family.</text>
</comment>
<dbReference type="OrthoDB" id="6581954at2759"/>
<evidence type="ECO:0000256" key="10">
    <source>
        <dbReference type="SAM" id="Phobius"/>
    </source>
</evidence>
<dbReference type="EMBL" id="CAJFCJ010000016">
    <property type="protein sequence ID" value="CAD5122198.1"/>
    <property type="molecule type" value="Genomic_DNA"/>
</dbReference>